<feature type="signal peptide" evidence="5">
    <location>
        <begin position="1"/>
        <end position="26"/>
    </location>
</feature>
<keyword evidence="3 5" id="KW-0732">Signal</keyword>
<evidence type="ECO:0000313" key="7">
    <source>
        <dbReference type="Proteomes" id="UP000325797"/>
    </source>
</evidence>
<keyword evidence="4" id="KW-0574">Periplasm</keyword>
<dbReference type="RefSeq" id="WP_225309207.1">
    <property type="nucleotide sequence ID" value="NZ_CP042582.1"/>
</dbReference>
<accession>A0A5J6MXH3</accession>
<dbReference type="Gene3D" id="3.40.190.10">
    <property type="entry name" value="Periplasmic binding protein-like II"/>
    <property type="match status" value="2"/>
</dbReference>
<reference evidence="6 7" key="1">
    <citation type="submission" date="2019-08" db="EMBL/GenBank/DDBJ databases">
        <title>Hyperibacter terrae gen. nov., sp. nov. and Hyperibacter viscosus sp. nov., two new members in the family Rhodospirillaceae isolated from the rhizosphere of Hypericum perforatum.</title>
        <authorList>
            <person name="Noviana Z."/>
        </authorList>
    </citation>
    <scope>NUCLEOTIDE SEQUENCE [LARGE SCALE GENOMIC DNA]</scope>
    <source>
        <strain evidence="6 7">R5959</strain>
    </source>
</reference>
<dbReference type="EMBL" id="CP042582">
    <property type="protein sequence ID" value="QEX22229.1"/>
    <property type="molecule type" value="Genomic_DNA"/>
</dbReference>
<dbReference type="PANTHER" id="PTHR30222:SF17">
    <property type="entry name" value="SPERMIDINE_PUTRESCINE-BINDING PERIPLASMIC PROTEIN"/>
    <property type="match status" value="1"/>
</dbReference>
<gene>
    <name evidence="6" type="ORF">FRZ61_21590</name>
</gene>
<dbReference type="GO" id="GO:0015846">
    <property type="term" value="P:polyamine transport"/>
    <property type="evidence" value="ECO:0007669"/>
    <property type="project" value="InterPro"/>
</dbReference>
<comment type="subcellular location">
    <subcellularLocation>
        <location evidence="1">Periplasm</location>
    </subcellularLocation>
</comment>
<evidence type="ECO:0000256" key="5">
    <source>
        <dbReference type="SAM" id="SignalP"/>
    </source>
</evidence>
<evidence type="ECO:0000313" key="6">
    <source>
        <dbReference type="EMBL" id="QEX22229.1"/>
    </source>
</evidence>
<protein>
    <submittedName>
        <fullName evidence="6">ABC transporter</fullName>
    </submittedName>
</protein>
<dbReference type="GO" id="GO:0042597">
    <property type="term" value="C:periplasmic space"/>
    <property type="evidence" value="ECO:0007669"/>
    <property type="project" value="UniProtKB-SubCell"/>
</dbReference>
<name>A0A5J6MXH3_9PROT</name>
<dbReference type="InterPro" id="IPR006059">
    <property type="entry name" value="SBP"/>
</dbReference>
<dbReference type="CDD" id="cd13588">
    <property type="entry name" value="PBP2_polyamine_1"/>
    <property type="match status" value="1"/>
</dbReference>
<dbReference type="Pfam" id="PF13416">
    <property type="entry name" value="SBP_bac_8"/>
    <property type="match status" value="1"/>
</dbReference>
<evidence type="ECO:0000256" key="2">
    <source>
        <dbReference type="ARBA" id="ARBA00022448"/>
    </source>
</evidence>
<keyword evidence="7" id="KW-1185">Reference proteome</keyword>
<dbReference type="GO" id="GO:0019808">
    <property type="term" value="F:polyamine binding"/>
    <property type="evidence" value="ECO:0007669"/>
    <property type="project" value="InterPro"/>
</dbReference>
<evidence type="ECO:0000256" key="3">
    <source>
        <dbReference type="ARBA" id="ARBA00022729"/>
    </source>
</evidence>
<dbReference type="KEGG" id="hadh:FRZ61_21590"/>
<dbReference type="SUPFAM" id="SSF53850">
    <property type="entry name" value="Periplasmic binding protein-like II"/>
    <property type="match status" value="1"/>
</dbReference>
<dbReference type="PANTHER" id="PTHR30222">
    <property type="entry name" value="SPERMIDINE/PUTRESCINE-BINDING PERIPLASMIC PROTEIN"/>
    <property type="match status" value="1"/>
</dbReference>
<dbReference type="AlphaFoldDB" id="A0A5J6MXH3"/>
<dbReference type="PRINTS" id="PR00909">
    <property type="entry name" value="SPERMDNBNDNG"/>
</dbReference>
<keyword evidence="2" id="KW-0813">Transport</keyword>
<feature type="chain" id="PRO_5023840863" evidence="5">
    <location>
        <begin position="27"/>
        <end position="350"/>
    </location>
</feature>
<organism evidence="6 7">
    <name type="scientific">Hypericibacter adhaerens</name>
    <dbReference type="NCBI Taxonomy" id="2602016"/>
    <lineage>
        <taxon>Bacteria</taxon>
        <taxon>Pseudomonadati</taxon>
        <taxon>Pseudomonadota</taxon>
        <taxon>Alphaproteobacteria</taxon>
        <taxon>Rhodospirillales</taxon>
        <taxon>Dongiaceae</taxon>
        <taxon>Hypericibacter</taxon>
    </lineage>
</organism>
<evidence type="ECO:0000256" key="4">
    <source>
        <dbReference type="ARBA" id="ARBA00022764"/>
    </source>
</evidence>
<sequence length="350" mass="38517">MGMGLKGILWGAAAAALILGTSYAKAAELSFLGWEGYADDSFVKEFEATTGCKVTATYVGSNDDFAPKLAAGGGNYDIVSVSADTTGVLVAAGLVEPLDPSKLEHWNDIYDVFRKAKGINADGKIYGVPLTWGSIPLMYRTDKITETPDSYAALWDDRYKGKIALWDDKSAIYNTARLLGYDNVYSLSDEQLEAVKAKLIAEKPLLRKYWTTAGELINLYASGEVWISNTWGGYQVAELQKQGIPVKEFLPKEKADGWVDNWMIVKDSPNADCAYKYINFTTSARGQCGISTVTGYSAANPVAAKECMTPEEYKDKHQDDINYVNSLVMWEQPDRLDVYTNTWNAVKGAE</sequence>
<proteinExistence type="predicted"/>
<dbReference type="InterPro" id="IPR001188">
    <property type="entry name" value="Sperm_putr-bd"/>
</dbReference>
<dbReference type="Proteomes" id="UP000325797">
    <property type="component" value="Chromosome"/>
</dbReference>
<evidence type="ECO:0000256" key="1">
    <source>
        <dbReference type="ARBA" id="ARBA00004418"/>
    </source>
</evidence>